<dbReference type="PANTHER" id="PTHR20883">
    <property type="entry name" value="PHYTANOYL-COA DIOXYGENASE DOMAIN CONTAINING 1"/>
    <property type="match status" value="1"/>
</dbReference>
<dbReference type="SUPFAM" id="SSF51197">
    <property type="entry name" value="Clavaminate synthase-like"/>
    <property type="match status" value="1"/>
</dbReference>
<keyword evidence="3" id="KW-1185">Reference proteome</keyword>
<comment type="caution">
    <text evidence="2">The sequence shown here is derived from an EMBL/GenBank/DDBJ whole genome shotgun (WGS) entry which is preliminary data.</text>
</comment>
<protein>
    <submittedName>
        <fullName evidence="2">Phytanoyl-CoA dioxygenase family protein</fullName>
    </submittedName>
</protein>
<keyword evidence="2" id="KW-0560">Oxidoreductase</keyword>
<evidence type="ECO:0000313" key="2">
    <source>
        <dbReference type="EMBL" id="MCK0533327.1"/>
    </source>
</evidence>
<dbReference type="Pfam" id="PF05721">
    <property type="entry name" value="PhyH"/>
    <property type="match status" value="1"/>
</dbReference>
<dbReference type="GO" id="GO:0051213">
    <property type="term" value="F:dioxygenase activity"/>
    <property type="evidence" value="ECO:0007669"/>
    <property type="project" value="UniProtKB-KW"/>
</dbReference>
<evidence type="ECO:0000313" key="3">
    <source>
        <dbReference type="Proteomes" id="UP001203512"/>
    </source>
</evidence>
<proteinExistence type="predicted"/>
<dbReference type="PANTHER" id="PTHR20883:SF48">
    <property type="entry name" value="ECTOINE DIOXYGENASE"/>
    <property type="match status" value="1"/>
</dbReference>
<evidence type="ECO:0000256" key="1">
    <source>
        <dbReference type="ARBA" id="ARBA00001954"/>
    </source>
</evidence>
<dbReference type="InterPro" id="IPR008775">
    <property type="entry name" value="Phytyl_CoA_dOase-like"/>
</dbReference>
<sequence>MPILDIFRSKKTMERPSAAFAPEPVESIADSVAEPVPAQPANILVQPLPRDLFNSRRYLENNPDLLHAASHSDNFDAYEHYVLTGHGEELAGIRPRSVPSQSPPLGLRYHADENLLERIIDLEIEKRALLSAWDSRLQDIGAITFDMLAEDVDDTTAPPLDRATCDESRLTPDQKFWRDNGYLIKENFIPHDLIDRYCEIRARHPSKFGWDCPVPYMYIEEMRDVSLYPPMMKLMESLIGEEMGLHLNLTGWVSTERNWHQDDYLNPPYINSWYAASWIALDDISADSGPFEFVPGSHKWPLLKSHKVRMFLTPEERSHTNWSKISERFVNAIADEEISRRGIAPKQFLAKKGDLLIWHGRLMHRGSVARVQDMPRKTLIGHYSGLSHRIDMPIVQRTPEGSAYFHIDMPLGFNPYEAAA</sequence>
<organism evidence="2 3">
    <name type="scientific">Sphingobium agri</name>
    <dbReference type="NCBI Taxonomy" id="2933566"/>
    <lineage>
        <taxon>Bacteria</taxon>
        <taxon>Pseudomonadati</taxon>
        <taxon>Pseudomonadota</taxon>
        <taxon>Alphaproteobacteria</taxon>
        <taxon>Sphingomonadales</taxon>
        <taxon>Sphingomonadaceae</taxon>
        <taxon>Sphingobium</taxon>
    </lineage>
</organism>
<name>A0ABT0E1T2_9SPHN</name>
<gene>
    <name evidence="2" type="ORF">MU848_17185</name>
</gene>
<dbReference type="Gene3D" id="2.60.120.620">
    <property type="entry name" value="q2cbj1_9rhob like domain"/>
    <property type="match status" value="1"/>
</dbReference>
<reference evidence="2 3" key="1">
    <citation type="submission" date="2022-04" db="EMBL/GenBank/DDBJ databases">
        <authorList>
            <person name="Huq M.A."/>
        </authorList>
    </citation>
    <scope>NUCLEOTIDE SEQUENCE [LARGE SCALE GENOMIC DNA]</scope>
    <source>
        <strain evidence="2 3">MAH-33</strain>
    </source>
</reference>
<accession>A0ABT0E1T2</accession>
<dbReference type="EMBL" id="JALKHS010000020">
    <property type="protein sequence ID" value="MCK0533327.1"/>
    <property type="molecule type" value="Genomic_DNA"/>
</dbReference>
<comment type="cofactor">
    <cofactor evidence="1">
        <name>Fe(2+)</name>
        <dbReference type="ChEBI" id="CHEBI:29033"/>
    </cofactor>
</comment>
<dbReference type="Proteomes" id="UP001203512">
    <property type="component" value="Unassembled WGS sequence"/>
</dbReference>
<keyword evidence="2" id="KW-0223">Dioxygenase</keyword>